<feature type="compositionally biased region" description="Low complexity" evidence="1">
    <location>
        <begin position="304"/>
        <end position="326"/>
    </location>
</feature>
<gene>
    <name evidence="2" type="ORF">EX895_004924</name>
</gene>
<feature type="compositionally biased region" description="Polar residues" evidence="1">
    <location>
        <begin position="30"/>
        <end position="45"/>
    </location>
</feature>
<comment type="caution">
    <text evidence="2">The sequence shown here is derived from an EMBL/GenBank/DDBJ whole genome shotgun (WGS) entry which is preliminary data.</text>
</comment>
<reference evidence="2 3" key="1">
    <citation type="submission" date="2019-05" db="EMBL/GenBank/DDBJ databases">
        <title>Sporisorium graminicola CBS 10092 draft sequencing and annotation.</title>
        <authorList>
            <person name="Solano-Gonzalez S."/>
            <person name="Caddick M.X."/>
            <person name="Darby A."/>
        </authorList>
    </citation>
    <scope>NUCLEOTIDE SEQUENCE [LARGE SCALE GENOMIC DNA]</scope>
    <source>
        <strain evidence="2 3">CBS 10092</strain>
    </source>
</reference>
<dbReference type="RefSeq" id="XP_029738084.1">
    <property type="nucleotide sequence ID" value="XM_029885518.1"/>
</dbReference>
<dbReference type="GeneID" id="40727819"/>
<sequence length="392" mass="40478">MQSSNVFPGMESNKKTKKTRRGKKKGPAGNQASSAKTNGGQSAKEGSTADVKTEKGKEKDEKMTVGATPSQTGPGMDITTTAGADFFKSKSQLQTPQKSFSTLPIFKGPLLANSSPLGTQSSSSMLTTASVGLNLARPPAAGTGGFHHQLPKGVAAAASAAATTTGKTKAGFSYTFPMSTAADAQRTLSTNKGPTAEELRRKSLQRSEVVRAKIKANAQKQKQQQQADKGAGGSGARIGSAPGPSSVGTSKTKFATVAPAKDSWKARPPSPTSSSAPGEWKVMYQWQPPPKSKPGAAKRKKEPSSSSSETAPLPATGPSSASGASKPAKKKPVPASSSNKSKPLTFALGPTSAGAASAAQPNGIKYHIVVYKKPYLPSMRPQRDCWHGRVGL</sequence>
<evidence type="ECO:0000313" key="3">
    <source>
        <dbReference type="Proteomes" id="UP000306050"/>
    </source>
</evidence>
<feature type="compositionally biased region" description="Basic residues" evidence="1">
    <location>
        <begin position="15"/>
        <end position="26"/>
    </location>
</feature>
<evidence type="ECO:0000256" key="1">
    <source>
        <dbReference type="SAM" id="MobiDB-lite"/>
    </source>
</evidence>
<feature type="compositionally biased region" description="Low complexity" evidence="1">
    <location>
        <begin position="333"/>
        <end position="343"/>
    </location>
</feature>
<feature type="region of interest" description="Disordered" evidence="1">
    <location>
        <begin position="1"/>
        <end position="81"/>
    </location>
</feature>
<dbReference type="EMBL" id="SRRM01000018">
    <property type="protein sequence ID" value="TKY86099.1"/>
    <property type="molecule type" value="Genomic_DNA"/>
</dbReference>
<feature type="compositionally biased region" description="Low complexity" evidence="1">
    <location>
        <begin position="237"/>
        <end position="246"/>
    </location>
</feature>
<name>A0A4V6ETC7_9BASI</name>
<accession>A0A4V6ETC7</accession>
<dbReference type="Proteomes" id="UP000306050">
    <property type="component" value="Chromosome SGRAM_5"/>
</dbReference>
<feature type="compositionally biased region" description="Polar residues" evidence="1">
    <location>
        <begin position="67"/>
        <end position="81"/>
    </location>
</feature>
<feature type="compositionally biased region" description="Low complexity" evidence="1">
    <location>
        <begin position="215"/>
        <end position="229"/>
    </location>
</feature>
<feature type="region of interest" description="Disordered" evidence="1">
    <location>
        <begin position="185"/>
        <end position="359"/>
    </location>
</feature>
<dbReference type="AlphaFoldDB" id="A0A4V6ETC7"/>
<organism evidence="2 3">
    <name type="scientific">Sporisorium graminicola</name>
    <dbReference type="NCBI Taxonomy" id="280036"/>
    <lineage>
        <taxon>Eukaryota</taxon>
        <taxon>Fungi</taxon>
        <taxon>Dikarya</taxon>
        <taxon>Basidiomycota</taxon>
        <taxon>Ustilaginomycotina</taxon>
        <taxon>Ustilaginomycetes</taxon>
        <taxon>Ustilaginales</taxon>
        <taxon>Ustilaginaceae</taxon>
        <taxon>Sporisorium</taxon>
    </lineage>
</organism>
<evidence type="ECO:0000313" key="2">
    <source>
        <dbReference type="EMBL" id="TKY86099.1"/>
    </source>
</evidence>
<dbReference type="KEGG" id="sgra:EX895_004924"/>
<protein>
    <submittedName>
        <fullName evidence="2">Uncharacterized protein</fullName>
    </submittedName>
</protein>
<keyword evidence="3" id="KW-1185">Reference proteome</keyword>
<feature type="compositionally biased region" description="Basic and acidic residues" evidence="1">
    <location>
        <begin position="51"/>
        <end position="63"/>
    </location>
</feature>
<proteinExistence type="predicted"/>